<accession>A0ABW4A6J8</accession>
<dbReference type="Proteomes" id="UP001597183">
    <property type="component" value="Unassembled WGS sequence"/>
</dbReference>
<evidence type="ECO:0008006" key="3">
    <source>
        <dbReference type="Google" id="ProtNLM"/>
    </source>
</evidence>
<evidence type="ECO:0000313" key="2">
    <source>
        <dbReference type="Proteomes" id="UP001597183"/>
    </source>
</evidence>
<organism evidence="1 2">
    <name type="scientific">Actinoplanes sichuanensis</name>
    <dbReference type="NCBI Taxonomy" id="512349"/>
    <lineage>
        <taxon>Bacteria</taxon>
        <taxon>Bacillati</taxon>
        <taxon>Actinomycetota</taxon>
        <taxon>Actinomycetes</taxon>
        <taxon>Micromonosporales</taxon>
        <taxon>Micromonosporaceae</taxon>
        <taxon>Actinoplanes</taxon>
    </lineage>
</organism>
<dbReference type="EMBL" id="JBHTMK010000014">
    <property type="protein sequence ID" value="MFD1365915.1"/>
    <property type="molecule type" value="Genomic_DNA"/>
</dbReference>
<protein>
    <recommendedName>
        <fullName evidence="3">Peptidase MA superfamily protein</fullName>
    </recommendedName>
</protein>
<name>A0ABW4A6J8_9ACTN</name>
<comment type="caution">
    <text evidence="1">The sequence shown here is derived from an EMBL/GenBank/DDBJ whole genome shotgun (WGS) entry which is preliminary data.</text>
</comment>
<gene>
    <name evidence="1" type="ORF">ACFQ5G_11220</name>
</gene>
<dbReference type="RefSeq" id="WP_317786274.1">
    <property type="nucleotide sequence ID" value="NZ_AP028461.1"/>
</dbReference>
<sequence>MLRILLPALLIAGLIGTVVRFGREGEEAAANPVAASVSVPAPSTATATVAVKDTVRASIAEVMTRQGAALLAGDRKAFVGVAAPSAKDSVAWLDDRFTTLRAMGVTRWTVTVGEVRSSAKYWEAGVDVEYCFVANCVKPLKAGLSTHWNVGYGTRTEITEIWDRVVGRTIHPWAQSKLTAVAGRRVVVAAPAALAARMPRVLATAEAAAKVADGFAATDRPGRYVLYLAGEKEWDAWAYGDEGSWVDGYANADSEAVVVRASALSSADLGMLLRHEFAHVASLVGRSVAVSNADAWWLKEGLADYAGFGPRSFGSFPRRTETAAFVRKGWNGDLRVQAPGQKASDRTASARYGVAYLGVQCLIQRYGQSRATSFVQAVAVQGVTIEIAAARSLGATWKTVNSTCATQIRKTVG</sequence>
<reference evidence="2" key="1">
    <citation type="journal article" date="2019" name="Int. J. Syst. Evol. Microbiol.">
        <title>The Global Catalogue of Microorganisms (GCM) 10K type strain sequencing project: providing services to taxonomists for standard genome sequencing and annotation.</title>
        <authorList>
            <consortium name="The Broad Institute Genomics Platform"/>
            <consortium name="The Broad Institute Genome Sequencing Center for Infectious Disease"/>
            <person name="Wu L."/>
            <person name="Ma J."/>
        </authorList>
    </citation>
    <scope>NUCLEOTIDE SEQUENCE [LARGE SCALE GENOMIC DNA]</scope>
    <source>
        <strain evidence="2">CCM 7526</strain>
    </source>
</reference>
<keyword evidence="2" id="KW-1185">Reference proteome</keyword>
<evidence type="ECO:0000313" key="1">
    <source>
        <dbReference type="EMBL" id="MFD1365915.1"/>
    </source>
</evidence>
<proteinExistence type="predicted"/>